<dbReference type="InterPro" id="IPR002044">
    <property type="entry name" value="CBM20"/>
</dbReference>
<keyword evidence="2" id="KW-0378">Hydrolase</keyword>
<dbReference type="SUPFAM" id="SSF49452">
    <property type="entry name" value="Starch-binding domain-like"/>
    <property type="match status" value="1"/>
</dbReference>
<dbReference type="Gene3D" id="2.60.40.10">
    <property type="entry name" value="Immunoglobulins"/>
    <property type="match status" value="1"/>
</dbReference>
<dbReference type="EMBL" id="NOXV01000165">
    <property type="protein sequence ID" value="OYQ43871.1"/>
    <property type="molecule type" value="Genomic_DNA"/>
</dbReference>
<accession>A0A255ZR22</accession>
<dbReference type="SUPFAM" id="SSF53474">
    <property type="entry name" value="alpha/beta-Hydrolases"/>
    <property type="match status" value="1"/>
</dbReference>
<evidence type="ECO:0000313" key="5">
    <source>
        <dbReference type="Proteomes" id="UP000216605"/>
    </source>
</evidence>
<feature type="domain" description="CBM20" evidence="3">
    <location>
        <begin position="291"/>
        <end position="379"/>
    </location>
</feature>
<dbReference type="InterPro" id="IPR000801">
    <property type="entry name" value="Esterase-like"/>
</dbReference>
<proteinExistence type="inferred from homology"/>
<evidence type="ECO:0000259" key="3">
    <source>
        <dbReference type="SMART" id="SM01065"/>
    </source>
</evidence>
<dbReference type="Pfam" id="PF00756">
    <property type="entry name" value="Esterase"/>
    <property type="match status" value="1"/>
</dbReference>
<comment type="caution">
    <text evidence="4">The sequence shown here is derived from an EMBL/GenBank/DDBJ whole genome shotgun (WGS) entry which is preliminary data.</text>
</comment>
<evidence type="ECO:0000256" key="2">
    <source>
        <dbReference type="ARBA" id="ARBA00022801"/>
    </source>
</evidence>
<dbReference type="InterPro" id="IPR013783">
    <property type="entry name" value="Ig-like_fold"/>
</dbReference>
<name>A0A255ZR22_9FLAO</name>
<gene>
    <name evidence="4" type="ORF">CHU92_02810</name>
</gene>
<dbReference type="SMART" id="SM01065">
    <property type="entry name" value="CBM_2"/>
    <property type="match status" value="1"/>
</dbReference>
<dbReference type="InterPro" id="IPR013784">
    <property type="entry name" value="Carb-bd-like_fold"/>
</dbReference>
<dbReference type="GO" id="GO:0016788">
    <property type="term" value="F:hydrolase activity, acting on ester bonds"/>
    <property type="evidence" value="ECO:0007669"/>
    <property type="project" value="TreeGrafter"/>
</dbReference>
<evidence type="ECO:0000313" key="4">
    <source>
        <dbReference type="EMBL" id="OYQ43871.1"/>
    </source>
</evidence>
<dbReference type="Proteomes" id="UP000216605">
    <property type="component" value="Unassembled WGS sequence"/>
</dbReference>
<organism evidence="4 5">
    <name type="scientific">Flavobacterium cyanobacteriorum</name>
    <dbReference type="NCBI Taxonomy" id="2022802"/>
    <lineage>
        <taxon>Bacteria</taxon>
        <taxon>Pseudomonadati</taxon>
        <taxon>Bacteroidota</taxon>
        <taxon>Flavobacteriia</taxon>
        <taxon>Flavobacteriales</taxon>
        <taxon>Flavobacteriaceae</taxon>
        <taxon>Flavobacterium</taxon>
    </lineage>
</organism>
<dbReference type="Gene3D" id="3.40.50.1820">
    <property type="entry name" value="alpha/beta hydrolase"/>
    <property type="match status" value="1"/>
</dbReference>
<dbReference type="PANTHER" id="PTHR40841:SF2">
    <property type="entry name" value="SIDEROPHORE-DEGRADING ESTERASE (EUROFUNG)"/>
    <property type="match status" value="1"/>
</dbReference>
<dbReference type="InterPro" id="IPR052558">
    <property type="entry name" value="Siderophore_Hydrolase_D"/>
</dbReference>
<keyword evidence="5" id="KW-1185">Reference proteome</keyword>
<reference evidence="4 5" key="1">
    <citation type="submission" date="2017-07" db="EMBL/GenBank/DDBJ databases">
        <title>Flavobacterium cyanobacteriorum sp. nov., isolated from cyanobacterial aggregates in a eutrophic lake.</title>
        <authorList>
            <person name="Cai H."/>
        </authorList>
    </citation>
    <scope>NUCLEOTIDE SEQUENCE [LARGE SCALE GENOMIC DNA]</scope>
    <source>
        <strain evidence="4 5">TH021</strain>
    </source>
</reference>
<comment type="similarity">
    <text evidence="1">Belongs to the esterase D family.</text>
</comment>
<sequence length="384" mass="45100">MKLKFGLILLFIVFFVQTFAQSIARVENVKIHSKALNQEREILIYTPVDYDWRTNEYFNVIYVFDSQNREFFDYTSSIISFLTDGNKSFIVVGITSPFDEKLDYSRNNDLLPILETEESRKRYGKYSGNADNFLNFVETELISYINSKYRISNQNIAVGHSLSASFILYSLLQKPNLFQNYIAISPNLAYDDNKLSKDLIKFDFAKIKKESFIYLSNANEGIDYWKEWKPARESVYSFFKDSIKNKNLTIEIAEYPENNHWNAFPPSLNNALKFYFENIQKKQESELSKEMYEVKIKVKVNDKNDIVYITGNQPNLGDWNPNKIEMKKTSDYERSIVLKVQSPAQFKFTKGSWDTELQVIGTYNNVTIKPEIKKEFEFEIVKNE</sequence>
<dbReference type="RefSeq" id="WP_094412390.1">
    <property type="nucleotide sequence ID" value="NZ_NOXV01000165.1"/>
</dbReference>
<evidence type="ECO:0000256" key="1">
    <source>
        <dbReference type="ARBA" id="ARBA00005622"/>
    </source>
</evidence>
<dbReference type="AlphaFoldDB" id="A0A255ZR22"/>
<dbReference type="OrthoDB" id="9784036at2"/>
<dbReference type="InterPro" id="IPR029058">
    <property type="entry name" value="AB_hydrolase_fold"/>
</dbReference>
<dbReference type="Pfam" id="PF00686">
    <property type="entry name" value="CBM_20"/>
    <property type="match status" value="1"/>
</dbReference>
<dbReference type="PANTHER" id="PTHR40841">
    <property type="entry name" value="SIDEROPHORE TRIACETYLFUSARININE C ESTERASE"/>
    <property type="match status" value="1"/>
</dbReference>
<dbReference type="GO" id="GO:2001070">
    <property type="term" value="F:starch binding"/>
    <property type="evidence" value="ECO:0007669"/>
    <property type="project" value="InterPro"/>
</dbReference>
<protein>
    <submittedName>
        <fullName evidence="4">Esterase</fullName>
    </submittedName>
</protein>